<dbReference type="Gene3D" id="3.40.50.150">
    <property type="entry name" value="Vaccinia Virus protein VP39"/>
    <property type="match status" value="1"/>
</dbReference>
<evidence type="ECO:0000256" key="1">
    <source>
        <dbReference type="SAM" id="MobiDB-lite"/>
    </source>
</evidence>
<reference evidence="3 4" key="1">
    <citation type="journal article" date="2019" name="Int. J. Syst. Evol. Microbiol.">
        <title>The Global Catalogue of Microorganisms (GCM) 10K type strain sequencing project: providing services to taxonomists for standard genome sequencing and annotation.</title>
        <authorList>
            <consortium name="The Broad Institute Genomics Platform"/>
            <consortium name="The Broad Institute Genome Sequencing Center for Infectious Disease"/>
            <person name="Wu L."/>
            <person name="Ma J."/>
        </authorList>
    </citation>
    <scope>NUCLEOTIDE SEQUENCE [LARGE SCALE GENOMIC DNA]</scope>
    <source>
        <strain evidence="3 4">JCM 11896</strain>
    </source>
</reference>
<gene>
    <name evidence="3" type="ORF">GCM10009613_36810</name>
</gene>
<protein>
    <recommendedName>
        <fullName evidence="2">Methyltransferase type 11 domain-containing protein</fullName>
    </recommendedName>
</protein>
<keyword evidence="4" id="KW-1185">Reference proteome</keyword>
<dbReference type="RefSeq" id="WP_344024074.1">
    <property type="nucleotide sequence ID" value="NZ_BAAAJK010000018.1"/>
</dbReference>
<proteinExistence type="predicted"/>
<evidence type="ECO:0000259" key="2">
    <source>
        <dbReference type="Pfam" id="PF08241"/>
    </source>
</evidence>
<dbReference type="InterPro" id="IPR013216">
    <property type="entry name" value="Methyltransf_11"/>
</dbReference>
<feature type="region of interest" description="Disordered" evidence="1">
    <location>
        <begin position="139"/>
        <end position="182"/>
    </location>
</feature>
<comment type="caution">
    <text evidence="3">The sequence shown here is derived from an EMBL/GenBank/DDBJ whole genome shotgun (WGS) entry which is preliminary data.</text>
</comment>
<dbReference type="PANTHER" id="PTHR43464">
    <property type="entry name" value="METHYLTRANSFERASE"/>
    <property type="match status" value="1"/>
</dbReference>
<dbReference type="Proteomes" id="UP001501414">
    <property type="component" value="Unassembled WGS sequence"/>
</dbReference>
<dbReference type="SUPFAM" id="SSF53335">
    <property type="entry name" value="S-adenosyl-L-methionine-dependent methyltransferases"/>
    <property type="match status" value="1"/>
</dbReference>
<feature type="domain" description="Methyltransferase type 11" evidence="2">
    <location>
        <begin position="24"/>
        <end position="113"/>
    </location>
</feature>
<name>A0ABN1XXA4_9PSEU</name>
<evidence type="ECO:0000313" key="4">
    <source>
        <dbReference type="Proteomes" id="UP001501414"/>
    </source>
</evidence>
<dbReference type="Pfam" id="PF08241">
    <property type="entry name" value="Methyltransf_11"/>
    <property type="match status" value="1"/>
</dbReference>
<feature type="compositionally biased region" description="Low complexity" evidence="1">
    <location>
        <begin position="139"/>
        <end position="151"/>
    </location>
</feature>
<sequence length="267" mass="26573">MTETTPSPLHERVLAGAAPGARLLDVGCGAGELLLAGLAAGLTVSGVDVERGALAMAERAAPAADLRPGDAHELPFDDDAFDLVTLVQVLEHLTNPVLALREAGRVCAPGGAVRASVWGTPDECDAAVIGAALAPLTAAAPAPRQDPPRAGAGPGPGAGGAAPVVRPGTDRSGTGAPPLTDPERLAKLAGTAGLVVREIAVVRVPTDHPDPDDLVAGVLASGPGRHAARSAGPGAVREALLAALEPFRVGEGYRLVDTVRVLDATPG</sequence>
<evidence type="ECO:0000313" key="3">
    <source>
        <dbReference type="EMBL" id="GAA1392342.1"/>
    </source>
</evidence>
<dbReference type="EMBL" id="BAAAJK010000018">
    <property type="protein sequence ID" value="GAA1392342.1"/>
    <property type="molecule type" value="Genomic_DNA"/>
</dbReference>
<organism evidence="3 4">
    <name type="scientific">Pseudonocardia kongjuensis</name>
    <dbReference type="NCBI Taxonomy" id="102227"/>
    <lineage>
        <taxon>Bacteria</taxon>
        <taxon>Bacillati</taxon>
        <taxon>Actinomycetota</taxon>
        <taxon>Actinomycetes</taxon>
        <taxon>Pseudonocardiales</taxon>
        <taxon>Pseudonocardiaceae</taxon>
        <taxon>Pseudonocardia</taxon>
    </lineage>
</organism>
<accession>A0ABN1XXA4</accession>
<dbReference type="InterPro" id="IPR029063">
    <property type="entry name" value="SAM-dependent_MTases_sf"/>
</dbReference>